<dbReference type="EC" id="3.4.16.4" evidence="4"/>
<gene>
    <name evidence="4" type="primary">dacB</name>
    <name evidence="4" type="ORF">IAC54_03810</name>
</gene>
<dbReference type="Proteomes" id="UP000823636">
    <property type="component" value="Unassembled WGS sequence"/>
</dbReference>
<evidence type="ECO:0000313" key="5">
    <source>
        <dbReference type="Proteomes" id="UP000823636"/>
    </source>
</evidence>
<proteinExistence type="inferred from homology"/>
<dbReference type="NCBIfam" id="TIGR00666">
    <property type="entry name" value="PBP4"/>
    <property type="match status" value="1"/>
</dbReference>
<feature type="signal peptide" evidence="3">
    <location>
        <begin position="1"/>
        <end position="28"/>
    </location>
</feature>
<dbReference type="Gene3D" id="3.40.710.10">
    <property type="entry name" value="DD-peptidase/beta-lactamase superfamily"/>
    <property type="match status" value="1"/>
</dbReference>
<feature type="chain" id="PRO_5039151312" evidence="3">
    <location>
        <begin position="29"/>
        <end position="490"/>
    </location>
</feature>
<dbReference type="Pfam" id="PF02113">
    <property type="entry name" value="Peptidase_S13"/>
    <property type="match status" value="1"/>
</dbReference>
<keyword evidence="4" id="KW-0121">Carboxypeptidase</keyword>
<comment type="caution">
    <text evidence="4">The sequence shown here is derived from an EMBL/GenBank/DDBJ whole genome shotgun (WGS) entry which is preliminary data.</text>
</comment>
<dbReference type="PANTHER" id="PTHR30023">
    <property type="entry name" value="D-ALANYL-D-ALANINE CARBOXYPEPTIDASE"/>
    <property type="match status" value="1"/>
</dbReference>
<dbReference type="GO" id="GO:0009002">
    <property type="term" value="F:serine-type D-Ala-D-Ala carboxypeptidase activity"/>
    <property type="evidence" value="ECO:0007669"/>
    <property type="project" value="UniProtKB-EC"/>
</dbReference>
<comment type="similarity">
    <text evidence="1">Belongs to the peptidase S13 family.</text>
</comment>
<dbReference type="InterPro" id="IPR000667">
    <property type="entry name" value="Peptidase_S13"/>
</dbReference>
<sequence>MVRYNIGYAVKCAFVAALLFGSSVLSNAESINVESFVNSAPLKGAVVGLAIIDMDAETLIAGHDTYLPLVPASLQKLIVTSSVFKCYKPEERFVTGIEYSGTVNGGVLEGSVIVRGCGDPSLGSAFSKQKGDAVFYEILAALRKNGINRINGDIIADDSYFSFQGIQPSWLMEDIGNYFAAGCYGINFSDNLYRLYVKSGAKGSKASVTECRPEIPGMKLNGWFVSEGNGKDSAYITGLPFVNERFLSGRVPINRERYVVKGDIPDPALYFAGRLKAFLSANGISCSGGITTARLAAIDNMRIPERGETTLLCNHYSDRLSDIVSVTNFRSNNLYAESLMRWVGGAKGMTRSVEGGANAVVEIWRGEGVRMDGIKIYDGCGLSLRNRISAGTLASILAAVGRNGEIFDAFLATLPEAGKEGTVKMLLAGTPLAGKVWAKSGSMNGVQCYAGYCCTDRRLAFALIVNGFSSERWEVQREIGKFLYSAFTGE</sequence>
<reference evidence="4" key="2">
    <citation type="journal article" date="2021" name="PeerJ">
        <title>Extensive microbial diversity within the chicken gut microbiome revealed by metagenomics and culture.</title>
        <authorList>
            <person name="Gilroy R."/>
            <person name="Ravi A."/>
            <person name="Getino M."/>
            <person name="Pursley I."/>
            <person name="Horton D.L."/>
            <person name="Alikhan N.F."/>
            <person name="Baker D."/>
            <person name="Gharbi K."/>
            <person name="Hall N."/>
            <person name="Watson M."/>
            <person name="Adriaenssens E.M."/>
            <person name="Foster-Nyarko E."/>
            <person name="Jarju S."/>
            <person name="Secka A."/>
            <person name="Antonio M."/>
            <person name="Oren A."/>
            <person name="Chaudhuri R.R."/>
            <person name="La Ragione R."/>
            <person name="Hildebrand F."/>
            <person name="Pallen M.J."/>
        </authorList>
    </citation>
    <scope>NUCLEOTIDE SEQUENCE</scope>
    <source>
        <strain evidence="4">G3-4614</strain>
    </source>
</reference>
<keyword evidence="4" id="KW-0645">Protease</keyword>
<dbReference type="AlphaFoldDB" id="A0A9D9E4Y5"/>
<evidence type="ECO:0000256" key="3">
    <source>
        <dbReference type="SAM" id="SignalP"/>
    </source>
</evidence>
<protein>
    <submittedName>
        <fullName evidence="4">D-alanyl-D-alanine carboxypeptidase/D-alanyl-D-alanine-endopeptidase</fullName>
        <ecNumber evidence="4">3.4.16.4</ecNumber>
    </submittedName>
</protein>
<dbReference type="SUPFAM" id="SSF56601">
    <property type="entry name" value="beta-lactamase/transpeptidase-like"/>
    <property type="match status" value="1"/>
</dbReference>
<reference evidence="4" key="1">
    <citation type="submission" date="2020-10" db="EMBL/GenBank/DDBJ databases">
        <authorList>
            <person name="Gilroy R."/>
        </authorList>
    </citation>
    <scope>NUCLEOTIDE SEQUENCE</scope>
    <source>
        <strain evidence="4">G3-4614</strain>
    </source>
</reference>
<dbReference type="PANTHER" id="PTHR30023:SF0">
    <property type="entry name" value="PENICILLIN-SENSITIVE CARBOXYPEPTIDASE A"/>
    <property type="match status" value="1"/>
</dbReference>
<dbReference type="PRINTS" id="PR00922">
    <property type="entry name" value="DADACBPTASE3"/>
</dbReference>
<dbReference type="GO" id="GO:0006508">
    <property type="term" value="P:proteolysis"/>
    <property type="evidence" value="ECO:0007669"/>
    <property type="project" value="InterPro"/>
</dbReference>
<evidence type="ECO:0000313" key="4">
    <source>
        <dbReference type="EMBL" id="MBO8438010.1"/>
    </source>
</evidence>
<accession>A0A9D9E4Y5</accession>
<dbReference type="Gene3D" id="3.50.80.20">
    <property type="entry name" value="D-Ala-D-Ala carboxypeptidase C, peptidase S13"/>
    <property type="match status" value="1"/>
</dbReference>
<keyword evidence="3" id="KW-0732">Signal</keyword>
<keyword evidence="2 4" id="KW-0378">Hydrolase</keyword>
<dbReference type="EMBL" id="JADIMW010000038">
    <property type="protein sequence ID" value="MBO8438010.1"/>
    <property type="molecule type" value="Genomic_DNA"/>
</dbReference>
<organism evidence="4 5">
    <name type="scientific">Candidatus Caccoplasma merdipullorum</name>
    <dbReference type="NCBI Taxonomy" id="2840718"/>
    <lineage>
        <taxon>Bacteria</taxon>
        <taxon>Pseudomonadati</taxon>
        <taxon>Bacteroidota</taxon>
        <taxon>Bacteroidia</taxon>
        <taxon>Bacteroidales</taxon>
        <taxon>Bacteroidaceae</taxon>
        <taxon>Bacteroidaceae incertae sedis</taxon>
        <taxon>Candidatus Caccoplasma</taxon>
    </lineage>
</organism>
<dbReference type="InterPro" id="IPR012338">
    <property type="entry name" value="Beta-lactam/transpept-like"/>
</dbReference>
<evidence type="ECO:0000256" key="1">
    <source>
        <dbReference type="ARBA" id="ARBA00006096"/>
    </source>
</evidence>
<name>A0A9D9E4Y5_9BACT</name>
<dbReference type="GO" id="GO:0000270">
    <property type="term" value="P:peptidoglycan metabolic process"/>
    <property type="evidence" value="ECO:0007669"/>
    <property type="project" value="TreeGrafter"/>
</dbReference>
<evidence type="ECO:0000256" key="2">
    <source>
        <dbReference type="ARBA" id="ARBA00022801"/>
    </source>
</evidence>